<dbReference type="Proteomes" id="UP001140513">
    <property type="component" value="Unassembled WGS sequence"/>
</dbReference>
<protein>
    <recommendedName>
        <fullName evidence="1">Knr4/Smi1-like domain-containing protein</fullName>
    </recommendedName>
</protein>
<gene>
    <name evidence="2" type="ORF">N0V89_003681</name>
</gene>
<dbReference type="InterPro" id="IPR018958">
    <property type="entry name" value="Knr4/Smi1-like_dom"/>
</dbReference>
<dbReference type="Pfam" id="PF09346">
    <property type="entry name" value="SMI1_KNR4"/>
    <property type="match status" value="1"/>
</dbReference>
<dbReference type="OrthoDB" id="2788868at2759"/>
<proteinExistence type="predicted"/>
<evidence type="ECO:0000313" key="3">
    <source>
        <dbReference type="Proteomes" id="UP001140513"/>
    </source>
</evidence>
<dbReference type="SUPFAM" id="SSF160631">
    <property type="entry name" value="SMI1/KNR4-like"/>
    <property type="match status" value="1"/>
</dbReference>
<evidence type="ECO:0000259" key="1">
    <source>
        <dbReference type="SMART" id="SM00860"/>
    </source>
</evidence>
<comment type="caution">
    <text evidence="2">The sequence shown here is derived from an EMBL/GenBank/DDBJ whole genome shotgun (WGS) entry which is preliminary data.</text>
</comment>
<feature type="domain" description="Knr4/Smi1-like" evidence="1">
    <location>
        <begin position="349"/>
        <end position="528"/>
    </location>
</feature>
<organism evidence="2 3">
    <name type="scientific">Didymosphaeria variabile</name>
    <dbReference type="NCBI Taxonomy" id="1932322"/>
    <lineage>
        <taxon>Eukaryota</taxon>
        <taxon>Fungi</taxon>
        <taxon>Dikarya</taxon>
        <taxon>Ascomycota</taxon>
        <taxon>Pezizomycotina</taxon>
        <taxon>Dothideomycetes</taxon>
        <taxon>Pleosporomycetidae</taxon>
        <taxon>Pleosporales</taxon>
        <taxon>Massarineae</taxon>
        <taxon>Didymosphaeriaceae</taxon>
        <taxon>Didymosphaeria</taxon>
    </lineage>
</organism>
<name>A0A9W9CCX9_9PLEO</name>
<reference evidence="2" key="1">
    <citation type="submission" date="2022-10" db="EMBL/GenBank/DDBJ databases">
        <title>Tapping the CABI collections for fungal endophytes: first genome assemblies for Collariella, Neodidymelliopsis, Ascochyta clinopodiicola, Didymella pomorum, Didymosphaeria variabile, Neocosmospora piperis and Neocucurbitaria cava.</title>
        <authorList>
            <person name="Hill R."/>
        </authorList>
    </citation>
    <scope>NUCLEOTIDE SEQUENCE</scope>
    <source>
        <strain evidence="2">IMI 356815</strain>
    </source>
</reference>
<accession>A0A9W9CCX9</accession>
<dbReference type="EMBL" id="JAPEUX010000003">
    <property type="protein sequence ID" value="KAJ4355661.1"/>
    <property type="molecule type" value="Genomic_DNA"/>
</dbReference>
<dbReference type="SMART" id="SM00860">
    <property type="entry name" value="SMI1_KNR4"/>
    <property type="match status" value="1"/>
</dbReference>
<dbReference type="Gene3D" id="3.40.1580.10">
    <property type="entry name" value="SMI1/KNR4-like"/>
    <property type="match status" value="1"/>
</dbReference>
<dbReference type="GeneID" id="80907211"/>
<dbReference type="RefSeq" id="XP_056072787.1">
    <property type="nucleotide sequence ID" value="XM_056212479.1"/>
</dbReference>
<keyword evidence="3" id="KW-1185">Reference proteome</keyword>
<evidence type="ECO:0000313" key="2">
    <source>
        <dbReference type="EMBL" id="KAJ4355661.1"/>
    </source>
</evidence>
<sequence length="552" mass="63786">MSVNEAEPKPRKFNLEFLLRHVDDEPSIADGRFLSEVVSNIIEMALGFAVVGEIEGATRLLETLRDRGIDPFQRSDRDYPFLKPCMYFAWDATSSWPAWVPDEERSEDNLQELETQGRGPWLERFSEDWVLEEAAAMKAMEMAYNGVTTTLPNFDGTLAGQVSQAENMWRNGEFSYAANPNGPMNFRYAKWAMWWRQGIYPYPYVQIYRTAGLIIALDVYLRLDQHDKARDVLEKVCGRFHMEEQVEQLACSRAAWKSYLTAPDRPLLDLLQTPAAKLRTAVTRAVLMTEQRLDTLPTRRYRNYDIGSLARTVSTNTFRNCPYDVLAAFRPPDNPRIGPGSEHGLLRPGCSPSEIKALEERLGVELPTDYKEFLSVTDGLGSMWDGQNVVDYLARAQDVCWQDIEFLEGNALSLLRDDDPSPYPPDRLDWPELPKKFRCICLHGEESKQDTNGSLFLLHREIIQPSKDYLFETYEKRSQSQRDQLDRVVQEMYGSLDVLLNLEYALVSWTPWDFTFHPYNGIHDLLERMAEASLHKKRPWSKIFEPTFRRMA</sequence>
<dbReference type="InterPro" id="IPR037883">
    <property type="entry name" value="Knr4/Smi1-like_sf"/>
</dbReference>
<dbReference type="AlphaFoldDB" id="A0A9W9CCX9"/>